<dbReference type="PANTHER" id="PTHR34581">
    <property type="entry name" value="PTS SYSTEM N,N'-DIACETYLCHITOBIOSE-SPECIFIC EIIB COMPONENT"/>
    <property type="match status" value="1"/>
</dbReference>
<evidence type="ECO:0000256" key="2">
    <source>
        <dbReference type="ARBA" id="ARBA00022553"/>
    </source>
</evidence>
<proteinExistence type="predicted"/>
<evidence type="ECO:0000256" key="5">
    <source>
        <dbReference type="ARBA" id="ARBA00022683"/>
    </source>
</evidence>
<dbReference type="Proteomes" id="UP001296943">
    <property type="component" value="Unassembled WGS sequence"/>
</dbReference>
<evidence type="ECO:0000313" key="10">
    <source>
        <dbReference type="Proteomes" id="UP001296943"/>
    </source>
</evidence>
<feature type="domain" description="PTS EIIB type-3" evidence="8">
    <location>
        <begin position="1"/>
        <end position="102"/>
    </location>
</feature>
<name>A0ABS2MXD7_9BACI</name>
<evidence type="ECO:0000256" key="7">
    <source>
        <dbReference type="PROSITE-ProRule" id="PRU00423"/>
    </source>
</evidence>
<dbReference type="Gene3D" id="3.40.50.2300">
    <property type="match status" value="1"/>
</dbReference>
<evidence type="ECO:0000313" key="9">
    <source>
        <dbReference type="EMBL" id="MBM7570568.1"/>
    </source>
</evidence>
<evidence type="ECO:0000256" key="4">
    <source>
        <dbReference type="ARBA" id="ARBA00022679"/>
    </source>
</evidence>
<keyword evidence="10" id="KW-1185">Reference proteome</keyword>
<dbReference type="EMBL" id="JAFBDR010000004">
    <property type="protein sequence ID" value="MBM7570568.1"/>
    <property type="molecule type" value="Genomic_DNA"/>
</dbReference>
<organism evidence="9 10">
    <name type="scientific">Aquibacillus albus</name>
    <dbReference type="NCBI Taxonomy" id="1168171"/>
    <lineage>
        <taxon>Bacteria</taxon>
        <taxon>Bacillati</taxon>
        <taxon>Bacillota</taxon>
        <taxon>Bacilli</taxon>
        <taxon>Bacillales</taxon>
        <taxon>Bacillaceae</taxon>
        <taxon>Aquibacillus</taxon>
    </lineage>
</organism>
<evidence type="ECO:0000256" key="1">
    <source>
        <dbReference type="ARBA" id="ARBA00022448"/>
    </source>
</evidence>
<dbReference type="PANTHER" id="PTHR34581:SF2">
    <property type="entry name" value="PTS SYSTEM N,N'-DIACETYLCHITOBIOSE-SPECIFIC EIIB COMPONENT"/>
    <property type="match status" value="1"/>
</dbReference>
<sequence>MKELVVVCTMGISTAFTVRDMLKSAKSKKLDINIRALALDNLYETIESDSVDLVLLTPPLASQYKQIKEKVEDKVPVAMVSGEYYVKYNGEAILEEALDYLK</sequence>
<evidence type="ECO:0000256" key="3">
    <source>
        <dbReference type="ARBA" id="ARBA00022597"/>
    </source>
</evidence>
<dbReference type="InterPro" id="IPR051819">
    <property type="entry name" value="PTS_sugar-specific_EIIB"/>
</dbReference>
<dbReference type="RefSeq" id="WP_204497995.1">
    <property type="nucleotide sequence ID" value="NZ_JAFBDR010000004.1"/>
</dbReference>
<dbReference type="InterPro" id="IPR036095">
    <property type="entry name" value="PTS_EIIB-like_sf"/>
</dbReference>
<dbReference type="PROSITE" id="PS51100">
    <property type="entry name" value="PTS_EIIB_TYPE_3"/>
    <property type="match status" value="1"/>
</dbReference>
<dbReference type="InterPro" id="IPR003501">
    <property type="entry name" value="PTS_EIIB_2/3"/>
</dbReference>
<comment type="caution">
    <text evidence="9">The sequence shown here is derived from an EMBL/GenBank/DDBJ whole genome shotgun (WGS) entry which is preliminary data.</text>
</comment>
<gene>
    <name evidence="9" type="ORF">JOC48_001046</name>
</gene>
<feature type="modified residue" description="Phosphocysteine; by EIIA" evidence="7">
    <location>
        <position position="8"/>
    </location>
</feature>
<keyword evidence="2" id="KW-0597">Phosphoprotein</keyword>
<keyword evidence="6" id="KW-0418">Kinase</keyword>
<evidence type="ECO:0000259" key="8">
    <source>
        <dbReference type="PROSITE" id="PS51100"/>
    </source>
</evidence>
<evidence type="ECO:0000256" key="6">
    <source>
        <dbReference type="ARBA" id="ARBA00022777"/>
    </source>
</evidence>
<dbReference type="Pfam" id="PF02302">
    <property type="entry name" value="PTS_IIB"/>
    <property type="match status" value="1"/>
</dbReference>
<keyword evidence="1" id="KW-0813">Transport</keyword>
<reference evidence="9 10" key="1">
    <citation type="submission" date="2021-01" db="EMBL/GenBank/DDBJ databases">
        <title>Genomic Encyclopedia of Type Strains, Phase IV (KMG-IV): sequencing the most valuable type-strain genomes for metagenomic binning, comparative biology and taxonomic classification.</title>
        <authorList>
            <person name="Goeker M."/>
        </authorList>
    </citation>
    <scope>NUCLEOTIDE SEQUENCE [LARGE SCALE GENOMIC DNA]</scope>
    <source>
        <strain evidence="9 10">DSM 23711</strain>
    </source>
</reference>
<dbReference type="SUPFAM" id="SSF52794">
    <property type="entry name" value="PTS system IIB component-like"/>
    <property type="match status" value="1"/>
</dbReference>
<accession>A0ABS2MXD7</accession>
<keyword evidence="3" id="KW-0762">Sugar transport</keyword>
<protein>
    <submittedName>
        <fullName evidence="9">PTS system cellobiose-specific IIB component</fullName>
    </submittedName>
</protein>
<keyword evidence="5" id="KW-0598">Phosphotransferase system</keyword>
<keyword evidence="4" id="KW-0808">Transferase</keyword>
<dbReference type="InterPro" id="IPR013012">
    <property type="entry name" value="PTS_EIIB_3"/>
</dbReference>